<dbReference type="KEGG" id="foc:127749352"/>
<dbReference type="PRINTS" id="PR01705">
    <property type="entry name" value="TSP1REPEAT"/>
</dbReference>
<dbReference type="InterPro" id="IPR000884">
    <property type="entry name" value="TSP1_rpt"/>
</dbReference>
<dbReference type="Proteomes" id="UP000504606">
    <property type="component" value="Unplaced"/>
</dbReference>
<dbReference type="GeneID" id="127749352"/>
<keyword evidence="2" id="KW-1015">Disulfide bond</keyword>
<dbReference type="Gene3D" id="2.20.100.10">
    <property type="entry name" value="Thrombospondin type-1 (TSP1) repeat"/>
    <property type="match status" value="1"/>
</dbReference>
<keyword evidence="3" id="KW-0812">Transmembrane</keyword>
<evidence type="ECO:0000256" key="1">
    <source>
        <dbReference type="ARBA" id="ARBA00022737"/>
    </source>
</evidence>
<dbReference type="RefSeq" id="XP_052123213.1">
    <property type="nucleotide sequence ID" value="XM_052267253.1"/>
</dbReference>
<dbReference type="SMART" id="SM00209">
    <property type="entry name" value="TSP1"/>
    <property type="match status" value="1"/>
</dbReference>
<dbReference type="PANTHER" id="PTHR16311:SF3">
    <property type="entry name" value="THROMBOSPONDIN TYPE-1 DOMAIN-CONTAINING PROTEIN 1"/>
    <property type="match status" value="1"/>
</dbReference>
<dbReference type="SUPFAM" id="SSF82895">
    <property type="entry name" value="TSP-1 type 1 repeat"/>
    <property type="match status" value="1"/>
</dbReference>
<evidence type="ECO:0000256" key="2">
    <source>
        <dbReference type="ARBA" id="ARBA00023157"/>
    </source>
</evidence>
<evidence type="ECO:0000256" key="3">
    <source>
        <dbReference type="SAM" id="Phobius"/>
    </source>
</evidence>
<keyword evidence="3" id="KW-0472">Membrane</keyword>
<gene>
    <name evidence="5" type="primary">LOC127749352</name>
</gene>
<evidence type="ECO:0000313" key="5">
    <source>
        <dbReference type="RefSeq" id="XP_052123213.1"/>
    </source>
</evidence>
<keyword evidence="3" id="KW-1133">Transmembrane helix</keyword>
<reference evidence="5" key="1">
    <citation type="submission" date="2025-08" db="UniProtKB">
        <authorList>
            <consortium name="RefSeq"/>
        </authorList>
    </citation>
    <scope>IDENTIFICATION</scope>
    <source>
        <tissue evidence="5">Whole organism</tissue>
    </source>
</reference>
<dbReference type="PROSITE" id="PS50092">
    <property type="entry name" value="TSP1"/>
    <property type="match status" value="1"/>
</dbReference>
<proteinExistence type="predicted"/>
<sequence length="216" mass="23581">MMKSRSTFVEFWFSLDGAWSGWSSWSDCSATCGPGVQRRTRTCTSPAPANGGKDCPGAPAQKADCVSECPVRPNTVPQAKYDGVQLTEEAEGELHAALYVGLGVAFSVFSLVAVLLVRVLRRRGRRGRRAYTEASTDEYINGQSLSPLFNCTYTVIFLFENLLLTNANIQRLAIKKVNSVSKLNLEDSPFRYDLSQIASIPMLSPVVCVADITASL</sequence>
<dbReference type="PANTHER" id="PTHR16311">
    <property type="entry name" value="THROMBOSPONDIN TYPE I DOMAIN-CONTAINING 1"/>
    <property type="match status" value="1"/>
</dbReference>
<keyword evidence="1" id="KW-0677">Repeat</keyword>
<evidence type="ECO:0000313" key="4">
    <source>
        <dbReference type="Proteomes" id="UP000504606"/>
    </source>
</evidence>
<dbReference type="OrthoDB" id="5973910at2759"/>
<dbReference type="InterPro" id="IPR036383">
    <property type="entry name" value="TSP1_rpt_sf"/>
</dbReference>
<protein>
    <submittedName>
        <fullName evidence="5">Netrin receptor UNC5C-like</fullName>
    </submittedName>
</protein>
<name>A0A9C6WZK4_FRAOC</name>
<dbReference type="Pfam" id="PF00090">
    <property type="entry name" value="TSP_1"/>
    <property type="match status" value="1"/>
</dbReference>
<accession>A0A9C6WZK4</accession>
<keyword evidence="4" id="KW-1185">Reference proteome</keyword>
<feature type="transmembrane region" description="Helical" evidence="3">
    <location>
        <begin position="96"/>
        <end position="120"/>
    </location>
</feature>
<dbReference type="AlphaFoldDB" id="A0A9C6WZK4"/>
<dbReference type="GO" id="GO:0071944">
    <property type="term" value="C:cell periphery"/>
    <property type="evidence" value="ECO:0007669"/>
    <property type="project" value="TreeGrafter"/>
</dbReference>
<dbReference type="FunFam" id="2.20.100.10:FF:000007">
    <property type="entry name" value="Thrombospondin 1"/>
    <property type="match status" value="1"/>
</dbReference>
<dbReference type="InterPro" id="IPR038877">
    <property type="entry name" value="THSD1"/>
</dbReference>
<organism evidence="4 5">
    <name type="scientific">Frankliniella occidentalis</name>
    <name type="common">Western flower thrips</name>
    <name type="synonym">Euthrips occidentalis</name>
    <dbReference type="NCBI Taxonomy" id="133901"/>
    <lineage>
        <taxon>Eukaryota</taxon>
        <taxon>Metazoa</taxon>
        <taxon>Ecdysozoa</taxon>
        <taxon>Arthropoda</taxon>
        <taxon>Hexapoda</taxon>
        <taxon>Insecta</taxon>
        <taxon>Pterygota</taxon>
        <taxon>Neoptera</taxon>
        <taxon>Paraneoptera</taxon>
        <taxon>Thysanoptera</taxon>
        <taxon>Terebrantia</taxon>
        <taxon>Thripoidea</taxon>
        <taxon>Thripidae</taxon>
        <taxon>Frankliniella</taxon>
    </lineage>
</organism>